<dbReference type="EMBL" id="SSFD01000029">
    <property type="protein sequence ID" value="TXH91728.1"/>
    <property type="molecule type" value="Genomic_DNA"/>
</dbReference>
<feature type="transmembrane region" description="Helical" evidence="1">
    <location>
        <begin position="12"/>
        <end position="35"/>
    </location>
</feature>
<feature type="non-terminal residue" evidence="2">
    <location>
        <position position="46"/>
    </location>
</feature>
<sequence length="46" mass="5014">MLALLMKINKNLILAIPMAMVLGFGFGLLAPVGWLKSLIVPLTFLM</sequence>
<protein>
    <submittedName>
        <fullName evidence="2">Arsenic resistance protein</fullName>
    </submittedName>
</protein>
<keyword evidence="1" id="KW-0812">Transmembrane</keyword>
<dbReference type="Proteomes" id="UP000321192">
    <property type="component" value="Unassembled WGS sequence"/>
</dbReference>
<dbReference type="AlphaFoldDB" id="A0A5C7T607"/>
<accession>A0A5C7T607</accession>
<gene>
    <name evidence="2" type="ORF">E6Q80_02005</name>
</gene>
<evidence type="ECO:0000256" key="1">
    <source>
        <dbReference type="SAM" id="Phobius"/>
    </source>
</evidence>
<reference evidence="2 3" key="1">
    <citation type="submission" date="2018-09" db="EMBL/GenBank/DDBJ databases">
        <title>Metagenome Assembled Genomes from an Advanced Water Purification Facility.</title>
        <authorList>
            <person name="Stamps B.W."/>
            <person name="Spear J.R."/>
        </authorList>
    </citation>
    <scope>NUCLEOTIDE SEQUENCE [LARGE SCALE GENOMIC DNA]</scope>
    <source>
        <strain evidence="2">Bin_27_1</strain>
    </source>
</reference>
<keyword evidence="1" id="KW-0472">Membrane</keyword>
<keyword evidence="1" id="KW-1133">Transmembrane helix</keyword>
<evidence type="ECO:0000313" key="2">
    <source>
        <dbReference type="EMBL" id="TXH91728.1"/>
    </source>
</evidence>
<evidence type="ECO:0000313" key="3">
    <source>
        <dbReference type="Proteomes" id="UP000321192"/>
    </source>
</evidence>
<proteinExistence type="predicted"/>
<name>A0A5C7T607_THASP</name>
<organism evidence="2 3">
    <name type="scientific">Thauera aminoaromatica</name>
    <dbReference type="NCBI Taxonomy" id="164330"/>
    <lineage>
        <taxon>Bacteria</taxon>
        <taxon>Pseudomonadati</taxon>
        <taxon>Pseudomonadota</taxon>
        <taxon>Betaproteobacteria</taxon>
        <taxon>Rhodocyclales</taxon>
        <taxon>Zoogloeaceae</taxon>
        <taxon>Thauera</taxon>
    </lineage>
</organism>
<comment type="caution">
    <text evidence="2">The sequence shown here is derived from an EMBL/GenBank/DDBJ whole genome shotgun (WGS) entry which is preliminary data.</text>
</comment>